<evidence type="ECO:0000256" key="7">
    <source>
        <dbReference type="ARBA" id="ARBA00022763"/>
    </source>
</evidence>
<dbReference type="Pfam" id="PF03167">
    <property type="entry name" value="UDG"/>
    <property type="match status" value="1"/>
</dbReference>
<accession>A0ABW8TBT1</accession>
<dbReference type="SMART" id="SM00986">
    <property type="entry name" value="UDG"/>
    <property type="match status" value="1"/>
</dbReference>
<dbReference type="Proteomes" id="UP001623592">
    <property type="component" value="Unassembled WGS sequence"/>
</dbReference>
<reference evidence="13 14" key="1">
    <citation type="submission" date="2024-11" db="EMBL/GenBank/DDBJ databases">
        <authorList>
            <person name="Heng Y.C."/>
            <person name="Lim A.C.H."/>
            <person name="Lee J.K.Y."/>
            <person name="Kittelmann S."/>
        </authorList>
    </citation>
    <scope>NUCLEOTIDE SEQUENCE [LARGE SCALE GENOMIC DNA]</scope>
    <source>
        <strain evidence="13 14">WILCCON 0114</strain>
    </source>
</reference>
<proteinExistence type="inferred from homology"/>
<evidence type="ECO:0000256" key="5">
    <source>
        <dbReference type="ARBA" id="ARBA00022485"/>
    </source>
</evidence>
<keyword evidence="7" id="KW-0227">DNA damage</keyword>
<gene>
    <name evidence="13" type="ORF">ACJDT4_04365</name>
</gene>
<keyword evidence="10" id="KW-0411">Iron-sulfur</keyword>
<name>A0ABW8TBT1_9CLOT</name>
<feature type="domain" description="Uracil-DNA glycosylase-like" evidence="12">
    <location>
        <begin position="28"/>
        <end position="200"/>
    </location>
</feature>
<evidence type="ECO:0000256" key="9">
    <source>
        <dbReference type="ARBA" id="ARBA00023004"/>
    </source>
</evidence>
<protein>
    <recommendedName>
        <fullName evidence="4">Type-4 uracil-DNA glycosylase</fullName>
        <ecNumber evidence="3">3.2.2.27</ecNumber>
    </recommendedName>
</protein>
<dbReference type="NCBIfam" id="TIGR00758">
    <property type="entry name" value="UDG_fam4"/>
    <property type="match status" value="1"/>
</dbReference>
<keyword evidence="8" id="KW-0378">Hydrolase</keyword>
<evidence type="ECO:0000256" key="1">
    <source>
        <dbReference type="ARBA" id="ARBA00001400"/>
    </source>
</evidence>
<dbReference type="SUPFAM" id="SSF52141">
    <property type="entry name" value="Uracil-DNA glycosylase-like"/>
    <property type="match status" value="1"/>
</dbReference>
<evidence type="ECO:0000256" key="11">
    <source>
        <dbReference type="ARBA" id="ARBA00023204"/>
    </source>
</evidence>
<keyword evidence="5" id="KW-0004">4Fe-4S</keyword>
<evidence type="ECO:0000256" key="10">
    <source>
        <dbReference type="ARBA" id="ARBA00023014"/>
    </source>
</evidence>
<dbReference type="InterPro" id="IPR036895">
    <property type="entry name" value="Uracil-DNA_glycosylase-like_sf"/>
</dbReference>
<dbReference type="PANTHER" id="PTHR33693:SF1">
    <property type="entry name" value="TYPE-4 URACIL-DNA GLYCOSYLASE"/>
    <property type="match status" value="1"/>
</dbReference>
<keyword evidence="11" id="KW-0234">DNA repair</keyword>
<dbReference type="EC" id="3.2.2.27" evidence="3"/>
<evidence type="ECO:0000313" key="13">
    <source>
        <dbReference type="EMBL" id="MFL0249647.1"/>
    </source>
</evidence>
<comment type="similarity">
    <text evidence="2">Belongs to the uracil-DNA glycosylase (UDG) superfamily. Type 4 (UDGa) family.</text>
</comment>
<dbReference type="Gene3D" id="3.40.470.10">
    <property type="entry name" value="Uracil-DNA glycosylase-like domain"/>
    <property type="match status" value="1"/>
</dbReference>
<evidence type="ECO:0000259" key="12">
    <source>
        <dbReference type="SMART" id="SM00986"/>
    </source>
</evidence>
<keyword evidence="6" id="KW-0479">Metal-binding</keyword>
<dbReference type="PANTHER" id="PTHR33693">
    <property type="entry name" value="TYPE-5 URACIL-DNA GLYCOSYLASE"/>
    <property type="match status" value="1"/>
</dbReference>
<keyword evidence="14" id="KW-1185">Reference proteome</keyword>
<dbReference type="InterPro" id="IPR051536">
    <property type="entry name" value="UDG_Type-4/5"/>
</dbReference>
<keyword evidence="9" id="KW-0408">Iron</keyword>
<evidence type="ECO:0000256" key="8">
    <source>
        <dbReference type="ARBA" id="ARBA00022801"/>
    </source>
</evidence>
<dbReference type="CDD" id="cd10030">
    <property type="entry name" value="UDG-F4_TTUDGA_SPO1dp_like"/>
    <property type="match status" value="1"/>
</dbReference>
<dbReference type="InterPro" id="IPR005122">
    <property type="entry name" value="Uracil-DNA_glycosylase-like"/>
</dbReference>
<dbReference type="SMART" id="SM00987">
    <property type="entry name" value="UreE_C"/>
    <property type="match status" value="1"/>
</dbReference>
<dbReference type="InterPro" id="IPR005273">
    <property type="entry name" value="Ura-DNA_glyco_family4"/>
</dbReference>
<sequence length="209" mass="24330">MLNWKELYNECLDCHKCELGNKRTNMVFGEGNLKAKLLFVGEAPGADEDRLGRPFVGRAGQLLTKGLTALNITRENDYYIANICKCRPDKNRTPYEDEARACIGYLRNQFALIKPKIVVCLGATAMKYLMEPIFIKFCDGLNEDNIPEEWKLASKNKEMRITRDRGKWIEFNGLYIMCTFHPAALFRDENKKRVFWEDLKKIKVKYDEL</sequence>
<evidence type="ECO:0000256" key="3">
    <source>
        <dbReference type="ARBA" id="ARBA00012030"/>
    </source>
</evidence>
<comment type="caution">
    <text evidence="13">The sequence shown here is derived from an EMBL/GenBank/DDBJ whole genome shotgun (WGS) entry which is preliminary data.</text>
</comment>
<evidence type="ECO:0000256" key="2">
    <source>
        <dbReference type="ARBA" id="ARBA00006521"/>
    </source>
</evidence>
<evidence type="ECO:0000313" key="14">
    <source>
        <dbReference type="Proteomes" id="UP001623592"/>
    </source>
</evidence>
<evidence type="ECO:0000256" key="4">
    <source>
        <dbReference type="ARBA" id="ARBA00019403"/>
    </source>
</evidence>
<organism evidence="13 14">
    <name type="scientific">Clostridium neuense</name>
    <dbReference type="NCBI Taxonomy" id="1728934"/>
    <lineage>
        <taxon>Bacteria</taxon>
        <taxon>Bacillati</taxon>
        <taxon>Bacillota</taxon>
        <taxon>Clostridia</taxon>
        <taxon>Eubacteriales</taxon>
        <taxon>Clostridiaceae</taxon>
        <taxon>Clostridium</taxon>
    </lineage>
</organism>
<comment type="catalytic activity">
    <reaction evidence="1">
        <text>Hydrolyzes single-stranded DNA or mismatched double-stranded DNA and polynucleotides, releasing free uracil.</text>
        <dbReference type="EC" id="3.2.2.27"/>
    </reaction>
</comment>
<evidence type="ECO:0000256" key="6">
    <source>
        <dbReference type="ARBA" id="ARBA00022723"/>
    </source>
</evidence>
<dbReference type="EMBL" id="JBJIAA010000003">
    <property type="protein sequence ID" value="MFL0249647.1"/>
    <property type="molecule type" value="Genomic_DNA"/>
</dbReference>
<dbReference type="RefSeq" id="WP_406786316.1">
    <property type="nucleotide sequence ID" value="NZ_JBJIAA010000003.1"/>
</dbReference>